<keyword evidence="1" id="KW-0732">Signal</keyword>
<dbReference type="EMBL" id="SEUK01000055">
    <property type="protein sequence ID" value="KAA1156845.1"/>
    <property type="molecule type" value="Genomic_DNA"/>
</dbReference>
<feature type="domain" description="EF-hand" evidence="2">
    <location>
        <begin position="26"/>
        <end position="45"/>
    </location>
</feature>
<keyword evidence="7" id="KW-1185">Reference proteome</keyword>
<evidence type="ECO:0000256" key="1">
    <source>
        <dbReference type="SAM" id="SignalP"/>
    </source>
</evidence>
<dbReference type="AlphaFoldDB" id="A0A063KMH6"/>
<name>A0A063KMH6_9GAMM</name>
<evidence type="ECO:0000313" key="7">
    <source>
        <dbReference type="Proteomes" id="UP000322915"/>
    </source>
</evidence>
<dbReference type="Gene3D" id="1.10.238.10">
    <property type="entry name" value="EF-hand"/>
    <property type="match status" value="1"/>
</dbReference>
<reference evidence="5 6" key="1">
    <citation type="submission" date="2014-04" db="EMBL/GenBank/DDBJ databases">
        <title>Pseudoalteromonas galatheae sp. nov., isolated from a deep-sea polychaete near Canal Concepcion, Chile.</title>
        <authorList>
            <person name="Machado H.R."/>
            <person name="Gram L."/>
            <person name="Vynne N.G."/>
        </authorList>
    </citation>
    <scope>NUCLEOTIDE SEQUENCE [LARGE SCALE GENOMIC DNA]</scope>
    <source>
        <strain evidence="5 6">KMM216</strain>
    </source>
</reference>
<dbReference type="InterPro" id="IPR002048">
    <property type="entry name" value="EF_hand_dom"/>
</dbReference>
<feature type="domain" description="EF-hand" evidence="2">
    <location>
        <begin position="56"/>
        <end position="72"/>
    </location>
</feature>
<feature type="signal peptide" evidence="1">
    <location>
        <begin position="1"/>
        <end position="21"/>
    </location>
</feature>
<dbReference type="EMBL" id="JJNZ01000073">
    <property type="protein sequence ID" value="KDC49112.1"/>
    <property type="molecule type" value="Genomic_DNA"/>
</dbReference>
<reference evidence="7 8" key="2">
    <citation type="submission" date="2019-01" db="EMBL/GenBank/DDBJ databases">
        <title>Genome sequences of marine Pseudoalteromonas species.</title>
        <authorList>
            <person name="Boraston A.B."/>
            <person name="Hehemann J.-H."/>
            <person name="Vickers C.J."/>
            <person name="Salama-Alber O."/>
            <person name="Abe K."/>
            <person name="Hettle A.J."/>
        </authorList>
    </citation>
    <scope>NUCLEOTIDE SEQUENCE [LARGE SCALE GENOMIC DNA]</scope>
    <source>
        <strain evidence="4 8">PS42</strain>
        <strain evidence="3 7">PS47</strain>
    </source>
</reference>
<gene>
    <name evidence="5" type="ORF">DC53_18425</name>
    <name evidence="4" type="ORF">EU508_18105</name>
    <name evidence="3" type="ORF">EU509_21025</name>
</gene>
<evidence type="ECO:0000313" key="6">
    <source>
        <dbReference type="Proteomes" id="UP000027154"/>
    </source>
</evidence>
<dbReference type="SUPFAM" id="SSF47473">
    <property type="entry name" value="EF-hand"/>
    <property type="match status" value="1"/>
</dbReference>
<protein>
    <submittedName>
        <fullName evidence="5">Calcium-binding protein</fullName>
    </submittedName>
    <submittedName>
        <fullName evidence="3">EF-hand domain-containing protein</fullName>
    </submittedName>
</protein>
<feature type="chain" id="PRO_5044538905" evidence="1">
    <location>
        <begin position="22"/>
        <end position="78"/>
    </location>
</feature>
<dbReference type="OrthoDB" id="6887873at2"/>
<dbReference type="PROSITE" id="PS00018">
    <property type="entry name" value="EF_HAND_1"/>
    <property type="match status" value="1"/>
</dbReference>
<dbReference type="Pfam" id="PF13202">
    <property type="entry name" value="EF-hand_5"/>
    <property type="match status" value="2"/>
</dbReference>
<proteinExistence type="predicted"/>
<sequence>MKKIRYMALFAFSTFCTLSFAASNNIVEQFNKFDRNQDGFLTRGEASIDPALWSRFSSYDQDKDGKLTLNEYGLYASK</sequence>
<evidence type="ECO:0000259" key="2">
    <source>
        <dbReference type="Pfam" id="PF13202"/>
    </source>
</evidence>
<accession>A0A063KMH6</accession>
<organism evidence="5 6">
    <name type="scientific">Pseudoalteromonas fuliginea</name>
    <dbReference type="NCBI Taxonomy" id="1872678"/>
    <lineage>
        <taxon>Bacteria</taxon>
        <taxon>Pseudomonadati</taxon>
        <taxon>Pseudomonadota</taxon>
        <taxon>Gammaproteobacteria</taxon>
        <taxon>Alteromonadales</taxon>
        <taxon>Pseudoalteromonadaceae</taxon>
        <taxon>Pseudoalteromonas</taxon>
    </lineage>
</organism>
<dbReference type="GO" id="GO:0005509">
    <property type="term" value="F:calcium ion binding"/>
    <property type="evidence" value="ECO:0007669"/>
    <property type="project" value="InterPro"/>
</dbReference>
<dbReference type="InterPro" id="IPR011992">
    <property type="entry name" value="EF-hand-dom_pair"/>
</dbReference>
<evidence type="ECO:0000313" key="4">
    <source>
        <dbReference type="EMBL" id="KAA1156845.1"/>
    </source>
</evidence>
<dbReference type="Proteomes" id="UP000324162">
    <property type="component" value="Unassembled WGS sequence"/>
</dbReference>
<dbReference type="EMBL" id="SEUJ01000078">
    <property type="protein sequence ID" value="KAA1150578.1"/>
    <property type="molecule type" value="Genomic_DNA"/>
</dbReference>
<evidence type="ECO:0000313" key="5">
    <source>
        <dbReference type="EMBL" id="KDC49112.1"/>
    </source>
</evidence>
<comment type="caution">
    <text evidence="5">The sequence shown here is derived from an EMBL/GenBank/DDBJ whole genome shotgun (WGS) entry which is preliminary data.</text>
</comment>
<dbReference type="Proteomes" id="UP000322915">
    <property type="component" value="Unassembled WGS sequence"/>
</dbReference>
<evidence type="ECO:0000313" key="3">
    <source>
        <dbReference type="EMBL" id="KAA1150578.1"/>
    </source>
</evidence>
<dbReference type="RefSeq" id="WP_007377023.1">
    <property type="nucleotide sequence ID" value="NZ_JBBMQV010000017.1"/>
</dbReference>
<evidence type="ECO:0000313" key="8">
    <source>
        <dbReference type="Proteomes" id="UP000324162"/>
    </source>
</evidence>
<dbReference type="InterPro" id="IPR018247">
    <property type="entry name" value="EF_Hand_1_Ca_BS"/>
</dbReference>
<dbReference type="Proteomes" id="UP000027154">
    <property type="component" value="Unassembled WGS sequence"/>
</dbReference>